<evidence type="ECO:0000256" key="1">
    <source>
        <dbReference type="SAM" id="MobiDB-lite"/>
    </source>
</evidence>
<protein>
    <submittedName>
        <fullName evidence="2">Uncharacterized protein</fullName>
    </submittedName>
</protein>
<keyword evidence="3" id="KW-1185">Reference proteome</keyword>
<evidence type="ECO:0000313" key="2">
    <source>
        <dbReference type="EMBL" id="KAF2823968.1"/>
    </source>
</evidence>
<dbReference type="EMBL" id="MU006231">
    <property type="protein sequence ID" value="KAF2823968.1"/>
    <property type="molecule type" value="Genomic_DNA"/>
</dbReference>
<dbReference type="Proteomes" id="UP000799424">
    <property type="component" value="Unassembled WGS sequence"/>
</dbReference>
<dbReference type="AlphaFoldDB" id="A0A6A6ZT64"/>
<proteinExistence type="predicted"/>
<accession>A0A6A6ZT64</accession>
<name>A0A6A6ZT64_9PLEO</name>
<organism evidence="2 3">
    <name type="scientific">Ophiobolus disseminans</name>
    <dbReference type="NCBI Taxonomy" id="1469910"/>
    <lineage>
        <taxon>Eukaryota</taxon>
        <taxon>Fungi</taxon>
        <taxon>Dikarya</taxon>
        <taxon>Ascomycota</taxon>
        <taxon>Pezizomycotina</taxon>
        <taxon>Dothideomycetes</taxon>
        <taxon>Pleosporomycetidae</taxon>
        <taxon>Pleosporales</taxon>
        <taxon>Pleosporineae</taxon>
        <taxon>Phaeosphaeriaceae</taxon>
        <taxon>Ophiobolus</taxon>
    </lineage>
</organism>
<gene>
    <name evidence="2" type="ORF">CC86DRAFT_421694</name>
</gene>
<reference evidence="2" key="1">
    <citation type="journal article" date="2020" name="Stud. Mycol.">
        <title>101 Dothideomycetes genomes: a test case for predicting lifestyles and emergence of pathogens.</title>
        <authorList>
            <person name="Haridas S."/>
            <person name="Albert R."/>
            <person name="Binder M."/>
            <person name="Bloem J."/>
            <person name="Labutti K."/>
            <person name="Salamov A."/>
            <person name="Andreopoulos B."/>
            <person name="Baker S."/>
            <person name="Barry K."/>
            <person name="Bills G."/>
            <person name="Bluhm B."/>
            <person name="Cannon C."/>
            <person name="Castanera R."/>
            <person name="Culley D."/>
            <person name="Daum C."/>
            <person name="Ezra D."/>
            <person name="Gonzalez J."/>
            <person name="Henrissat B."/>
            <person name="Kuo A."/>
            <person name="Liang C."/>
            <person name="Lipzen A."/>
            <person name="Lutzoni F."/>
            <person name="Magnuson J."/>
            <person name="Mondo S."/>
            <person name="Nolan M."/>
            <person name="Ohm R."/>
            <person name="Pangilinan J."/>
            <person name="Park H.-J."/>
            <person name="Ramirez L."/>
            <person name="Alfaro M."/>
            <person name="Sun H."/>
            <person name="Tritt A."/>
            <person name="Yoshinaga Y."/>
            <person name="Zwiers L.-H."/>
            <person name="Turgeon B."/>
            <person name="Goodwin S."/>
            <person name="Spatafora J."/>
            <person name="Crous P."/>
            <person name="Grigoriev I."/>
        </authorList>
    </citation>
    <scope>NUCLEOTIDE SEQUENCE</scope>
    <source>
        <strain evidence="2">CBS 113818</strain>
    </source>
</reference>
<evidence type="ECO:0000313" key="3">
    <source>
        <dbReference type="Proteomes" id="UP000799424"/>
    </source>
</evidence>
<sequence>MRSEQYAMMSSPAAQQLETPSDDEQDFSRLFSLLRRTPSDDPLLQGSAKDEKRSEVDGSGAQNEAGAAMNERLRKRLQDAFSDATTPAFLGVESSFSSSPNARSPPPGSDSITELAVGKEIAPSISAPLTEREASYYGWTDRHIVLGSDDDEIFEVCT</sequence>
<feature type="region of interest" description="Disordered" evidence="1">
    <location>
        <begin position="1"/>
        <end position="113"/>
    </location>
</feature>